<evidence type="ECO:0000313" key="11">
    <source>
        <dbReference type="Proteomes" id="UP000011648"/>
    </source>
</evidence>
<keyword evidence="2 8" id="KW-0808">Transferase</keyword>
<dbReference type="GO" id="GO:0006741">
    <property type="term" value="P:NADP+ biosynthetic process"/>
    <property type="evidence" value="ECO:0007669"/>
    <property type="project" value="UniProtKB-UniRule"/>
</dbReference>
<organism evidence="10 11">
    <name type="scientific">Natrialba taiwanensis DSM 12281</name>
    <dbReference type="NCBI Taxonomy" id="1230458"/>
    <lineage>
        <taxon>Archaea</taxon>
        <taxon>Methanobacteriati</taxon>
        <taxon>Methanobacteriota</taxon>
        <taxon>Stenosarchaea group</taxon>
        <taxon>Halobacteria</taxon>
        <taxon>Halobacteriales</taxon>
        <taxon>Natrialbaceae</taxon>
        <taxon>Natrialba</taxon>
    </lineage>
</organism>
<dbReference type="Pfam" id="PF01513">
    <property type="entry name" value="NAD_kinase"/>
    <property type="match status" value="1"/>
</dbReference>
<feature type="region of interest" description="Disordered" evidence="9">
    <location>
        <begin position="145"/>
        <end position="165"/>
    </location>
</feature>
<dbReference type="PANTHER" id="PTHR20275:SF43">
    <property type="entry name" value="BIFUNCTIONAL NADP PHOSPHATASE_NAD KINASE"/>
    <property type="match status" value="1"/>
</dbReference>
<evidence type="ECO:0000256" key="2">
    <source>
        <dbReference type="ARBA" id="ARBA00022679"/>
    </source>
</evidence>
<dbReference type="Proteomes" id="UP000011648">
    <property type="component" value="Unassembled WGS sequence"/>
</dbReference>
<evidence type="ECO:0000256" key="8">
    <source>
        <dbReference type="HAMAP-Rule" id="MF_00361"/>
    </source>
</evidence>
<dbReference type="RefSeq" id="WP_006826460.1">
    <property type="nucleotide sequence ID" value="NZ_AOIL01000049.1"/>
</dbReference>
<evidence type="ECO:0000256" key="5">
    <source>
        <dbReference type="ARBA" id="ARBA00022840"/>
    </source>
</evidence>
<evidence type="ECO:0000256" key="6">
    <source>
        <dbReference type="ARBA" id="ARBA00022857"/>
    </source>
</evidence>
<dbReference type="GO" id="GO:0019674">
    <property type="term" value="P:NAD+ metabolic process"/>
    <property type="evidence" value="ECO:0007669"/>
    <property type="project" value="InterPro"/>
</dbReference>
<keyword evidence="6 8" id="KW-0521">NADP</keyword>
<evidence type="ECO:0000313" key="10">
    <source>
        <dbReference type="EMBL" id="ELY89380.1"/>
    </source>
</evidence>
<comment type="caution">
    <text evidence="8">Lacks conserved residue(s) required for the propagation of feature annotation.</text>
</comment>
<evidence type="ECO:0000256" key="4">
    <source>
        <dbReference type="ARBA" id="ARBA00022777"/>
    </source>
</evidence>
<dbReference type="PATRIC" id="fig|1230458.4.peg.2789"/>
<reference evidence="10 11" key="1">
    <citation type="journal article" date="2014" name="PLoS Genet.">
        <title>Phylogenetically driven sequencing of extremely halophilic archaea reveals strategies for static and dynamic osmo-response.</title>
        <authorList>
            <person name="Becker E.A."/>
            <person name="Seitzer P.M."/>
            <person name="Tritt A."/>
            <person name="Larsen D."/>
            <person name="Krusor M."/>
            <person name="Yao A.I."/>
            <person name="Wu D."/>
            <person name="Madern D."/>
            <person name="Eisen J.A."/>
            <person name="Darling A.E."/>
            <person name="Facciotti M.T."/>
        </authorList>
    </citation>
    <scope>NUCLEOTIDE SEQUENCE [LARGE SCALE GENOMIC DNA]</scope>
    <source>
        <strain evidence="10 11">DSM 12281</strain>
    </source>
</reference>
<comment type="function">
    <text evidence="8">Involved in the regulation of the intracellular balance of NAD and NADP, and is a key enzyme in the biosynthesis of NADP. Catalyzes specifically the phosphorylation on 2'-hydroxyl of the adenosine moiety of NAD to yield NADP.</text>
</comment>
<feature type="binding site" evidence="8">
    <location>
        <begin position="216"/>
        <end position="221"/>
    </location>
    <ligand>
        <name>NAD(+)</name>
        <dbReference type="ChEBI" id="CHEBI:57540"/>
    </ligand>
</feature>
<dbReference type="GO" id="GO:0005524">
    <property type="term" value="F:ATP binding"/>
    <property type="evidence" value="ECO:0007669"/>
    <property type="project" value="UniProtKB-KW"/>
</dbReference>
<dbReference type="HAMAP" id="MF_00361">
    <property type="entry name" value="NAD_kinase"/>
    <property type="match status" value="1"/>
</dbReference>
<dbReference type="InterPro" id="IPR017437">
    <property type="entry name" value="ATP-NAD_kinase_PpnK-typ_C"/>
</dbReference>
<dbReference type="OrthoDB" id="77798at2157"/>
<proteinExistence type="inferred from homology"/>
<dbReference type="Gene3D" id="2.60.200.30">
    <property type="entry name" value="Probable inorganic polyphosphate/atp-NAD kinase, domain 2"/>
    <property type="match status" value="1"/>
</dbReference>
<keyword evidence="4 8" id="KW-0418">Kinase</keyword>
<dbReference type="GO" id="GO:0005737">
    <property type="term" value="C:cytoplasm"/>
    <property type="evidence" value="ECO:0007669"/>
    <property type="project" value="UniProtKB-SubCell"/>
</dbReference>
<dbReference type="AlphaFoldDB" id="L9ZSB1"/>
<feature type="binding site" evidence="8">
    <location>
        <begin position="82"/>
        <end position="83"/>
    </location>
    <ligand>
        <name>NAD(+)</name>
        <dbReference type="ChEBI" id="CHEBI:57540"/>
    </ligand>
</feature>
<dbReference type="InterPro" id="IPR016064">
    <property type="entry name" value="NAD/diacylglycerol_kinase_sf"/>
</dbReference>
<accession>L9ZSB1</accession>
<feature type="binding site" evidence="8">
    <location>
        <begin position="173"/>
        <end position="174"/>
    </location>
    <ligand>
        <name>NAD(+)</name>
        <dbReference type="ChEBI" id="CHEBI:57540"/>
    </ligand>
</feature>
<dbReference type="Pfam" id="PF20143">
    <property type="entry name" value="NAD_kinase_C"/>
    <property type="match status" value="1"/>
</dbReference>
<feature type="binding site" evidence="8">
    <location>
        <position position="203"/>
    </location>
    <ligand>
        <name>NAD(+)</name>
        <dbReference type="ChEBI" id="CHEBI:57540"/>
    </ligand>
</feature>
<gene>
    <name evidence="8" type="primary">nadK</name>
    <name evidence="10" type="ORF">C484_13835</name>
</gene>
<comment type="cofactor">
    <cofactor evidence="8">
        <name>a divalent metal cation</name>
        <dbReference type="ChEBI" id="CHEBI:60240"/>
    </cofactor>
</comment>
<dbReference type="PANTHER" id="PTHR20275">
    <property type="entry name" value="NAD KINASE"/>
    <property type="match status" value="1"/>
</dbReference>
<comment type="similarity">
    <text evidence="8">Belongs to the NAD kinase family.</text>
</comment>
<evidence type="ECO:0000256" key="7">
    <source>
        <dbReference type="ARBA" id="ARBA00023027"/>
    </source>
</evidence>
<dbReference type="EC" id="2.7.1.23" evidence="8"/>
<dbReference type="InterPro" id="IPR002504">
    <property type="entry name" value="NADK"/>
</dbReference>
<feature type="active site" description="Proton acceptor" evidence="8">
    <location>
        <position position="82"/>
    </location>
</feature>
<keyword evidence="5 8" id="KW-0067">ATP-binding</keyword>
<sequence>MADDADADATGDAAVGIVAQRANERARDLAVALQDRLAADETSGPSGNTTVVDELTAEHLDQSGVPVGAMADCDLVVSIGGDGTLLYVAREVGNTPILGINLGEVGFLNAVSPDDALTVVPAVVERLQSDAGRSTQQRELVRLQATGNGGDEAGGSTGETPTADRWTLDPALNEIVVHGPRRGHGGGATIDVRVDGRQYVEGHADGVLVSTPTGSSAYNLSEGGPLVHPTANSLVVTQMAAAAEESMPPLVVDAETEVTLSVTNAETAYVISDGRDRQQLVPPATVTVSVAPEPVTLVGPQVEFFEALEKLG</sequence>
<comment type="catalytic activity">
    <reaction evidence="8">
        <text>NAD(+) + ATP = ADP + NADP(+) + H(+)</text>
        <dbReference type="Rhea" id="RHEA:18629"/>
        <dbReference type="ChEBI" id="CHEBI:15378"/>
        <dbReference type="ChEBI" id="CHEBI:30616"/>
        <dbReference type="ChEBI" id="CHEBI:57540"/>
        <dbReference type="ChEBI" id="CHEBI:58349"/>
        <dbReference type="ChEBI" id="CHEBI:456216"/>
        <dbReference type="EC" id="2.7.1.23"/>
    </reaction>
</comment>
<feature type="binding site" evidence="8">
    <location>
        <position position="240"/>
    </location>
    <ligand>
        <name>NAD(+)</name>
        <dbReference type="ChEBI" id="CHEBI:57540"/>
    </ligand>
</feature>
<feature type="compositionally biased region" description="Gly residues" evidence="9">
    <location>
        <begin position="147"/>
        <end position="157"/>
    </location>
</feature>
<feature type="binding site" evidence="8">
    <location>
        <position position="205"/>
    </location>
    <ligand>
        <name>NAD(+)</name>
        <dbReference type="ChEBI" id="CHEBI:57540"/>
    </ligand>
</feature>
<dbReference type="EMBL" id="AOIL01000049">
    <property type="protein sequence ID" value="ELY89380.1"/>
    <property type="molecule type" value="Genomic_DNA"/>
</dbReference>
<protein>
    <recommendedName>
        <fullName evidence="8">NAD kinase</fullName>
        <ecNumber evidence="8">2.7.1.23</ecNumber>
    </recommendedName>
    <alternativeName>
        <fullName evidence="8">ATP-dependent NAD kinase</fullName>
    </alternativeName>
</protein>
<keyword evidence="1 8" id="KW-0963">Cytoplasm</keyword>
<dbReference type="GO" id="GO:0046872">
    <property type="term" value="F:metal ion binding"/>
    <property type="evidence" value="ECO:0007669"/>
    <property type="project" value="UniProtKB-UniRule"/>
</dbReference>
<keyword evidence="7 8" id="KW-0520">NAD</keyword>
<dbReference type="InterPro" id="IPR017438">
    <property type="entry name" value="ATP-NAD_kinase_N"/>
</dbReference>
<keyword evidence="3 8" id="KW-0547">Nucleotide-binding</keyword>
<dbReference type="Gene3D" id="3.40.50.10330">
    <property type="entry name" value="Probable inorganic polyphosphate/atp-NAD kinase, domain 1"/>
    <property type="match status" value="1"/>
</dbReference>
<evidence type="ECO:0000256" key="3">
    <source>
        <dbReference type="ARBA" id="ARBA00022741"/>
    </source>
</evidence>
<evidence type="ECO:0000256" key="1">
    <source>
        <dbReference type="ARBA" id="ARBA00022490"/>
    </source>
</evidence>
<dbReference type="GO" id="GO:0003951">
    <property type="term" value="F:NAD+ kinase activity"/>
    <property type="evidence" value="ECO:0007669"/>
    <property type="project" value="UniProtKB-UniRule"/>
</dbReference>
<comment type="subcellular location">
    <subcellularLocation>
        <location evidence="8">Cytoplasm</location>
    </subcellularLocation>
</comment>
<evidence type="ECO:0000256" key="9">
    <source>
        <dbReference type="SAM" id="MobiDB-lite"/>
    </source>
</evidence>
<keyword evidence="11" id="KW-1185">Reference proteome</keyword>
<dbReference type="SUPFAM" id="SSF111331">
    <property type="entry name" value="NAD kinase/diacylglycerol kinase-like"/>
    <property type="match status" value="1"/>
</dbReference>
<comment type="caution">
    <text evidence="10">The sequence shown here is derived from an EMBL/GenBank/DDBJ whole genome shotgun (WGS) entry which is preliminary data.</text>
</comment>
<name>L9ZSB1_9EURY</name>
<dbReference type="STRING" id="1230458.C484_13835"/>